<accession>A0AAI9UED8</accession>
<evidence type="ECO:0000313" key="2">
    <source>
        <dbReference type="Proteomes" id="UP001239795"/>
    </source>
</evidence>
<dbReference type="EMBL" id="MLGG01000018">
    <property type="protein sequence ID" value="KAK1456853.1"/>
    <property type="molecule type" value="Genomic_DNA"/>
</dbReference>
<gene>
    <name evidence="1" type="ORF">CMEL01_16210</name>
</gene>
<name>A0AAI9UED8_9PEZI</name>
<comment type="caution">
    <text evidence="1">The sequence shown here is derived from an EMBL/GenBank/DDBJ whole genome shotgun (WGS) entry which is preliminary data.</text>
</comment>
<protein>
    <submittedName>
        <fullName evidence="1">Uncharacterized protein</fullName>
    </submittedName>
</protein>
<sequence length="115" mass="12494">MKPRHMNGTASQRAGRLSVFLGIVSVPSIKFQLPPLARVASSHTDGKSILYFWFHGISGGARRTSQLARCTQLPIRYSVHAHTPARCFSSQVPTRPAMHRGSVRALGMTASLAVP</sequence>
<dbReference type="AlphaFoldDB" id="A0AAI9UED8"/>
<proteinExistence type="predicted"/>
<dbReference type="Proteomes" id="UP001239795">
    <property type="component" value="Unassembled WGS sequence"/>
</dbReference>
<evidence type="ECO:0000313" key="1">
    <source>
        <dbReference type="EMBL" id="KAK1456853.1"/>
    </source>
</evidence>
<keyword evidence="2" id="KW-1185">Reference proteome</keyword>
<organism evidence="1 2">
    <name type="scientific">Colletotrichum melonis</name>
    <dbReference type="NCBI Taxonomy" id="1209925"/>
    <lineage>
        <taxon>Eukaryota</taxon>
        <taxon>Fungi</taxon>
        <taxon>Dikarya</taxon>
        <taxon>Ascomycota</taxon>
        <taxon>Pezizomycotina</taxon>
        <taxon>Sordariomycetes</taxon>
        <taxon>Hypocreomycetidae</taxon>
        <taxon>Glomerellales</taxon>
        <taxon>Glomerellaceae</taxon>
        <taxon>Colletotrichum</taxon>
        <taxon>Colletotrichum acutatum species complex</taxon>
    </lineage>
</organism>
<reference evidence="1 2" key="1">
    <citation type="submission" date="2016-10" db="EMBL/GenBank/DDBJ databases">
        <title>The genome sequence of Colletotrichum fioriniae PJ7.</title>
        <authorList>
            <person name="Baroncelli R."/>
        </authorList>
    </citation>
    <scope>NUCLEOTIDE SEQUENCE [LARGE SCALE GENOMIC DNA]</scope>
    <source>
        <strain evidence="1">Col 31</strain>
    </source>
</reference>